<feature type="transmembrane region" description="Helical" evidence="11">
    <location>
        <begin position="92"/>
        <end position="115"/>
    </location>
</feature>
<dbReference type="OrthoDB" id="7066776at2"/>
<feature type="domain" description="ABC transmembrane type-1" evidence="12">
    <location>
        <begin position="55"/>
        <end position="261"/>
    </location>
</feature>
<dbReference type="InterPro" id="IPR035906">
    <property type="entry name" value="MetI-like_sf"/>
</dbReference>
<keyword evidence="6" id="KW-0997">Cell inner membrane</keyword>
<dbReference type="CDD" id="cd06261">
    <property type="entry name" value="TM_PBP2"/>
    <property type="match status" value="2"/>
</dbReference>
<evidence type="ECO:0000256" key="8">
    <source>
        <dbReference type="ARBA" id="ARBA00022737"/>
    </source>
</evidence>
<evidence type="ECO:0000256" key="2">
    <source>
        <dbReference type="ARBA" id="ARBA00011650"/>
    </source>
</evidence>
<dbReference type="PANTHER" id="PTHR30183:SF9">
    <property type="entry name" value="THIAMINE TRANSPORT SYSTEM PERMEASE PROTEIN THIP"/>
    <property type="match status" value="1"/>
</dbReference>
<keyword evidence="14" id="KW-1185">Reference proteome</keyword>
<evidence type="ECO:0000313" key="14">
    <source>
        <dbReference type="Proteomes" id="UP000282195"/>
    </source>
</evidence>
<dbReference type="RefSeq" id="WP_120706041.1">
    <property type="nucleotide sequence ID" value="NZ_CP032694.1"/>
</dbReference>
<accession>A0A387FTL7</accession>
<evidence type="ECO:0000256" key="6">
    <source>
        <dbReference type="ARBA" id="ARBA00022519"/>
    </source>
</evidence>
<evidence type="ECO:0000313" key="13">
    <source>
        <dbReference type="EMBL" id="AYG61077.1"/>
    </source>
</evidence>
<evidence type="ECO:0000259" key="12">
    <source>
        <dbReference type="PROSITE" id="PS50928"/>
    </source>
</evidence>
<evidence type="ECO:0000256" key="5">
    <source>
        <dbReference type="ARBA" id="ARBA00022475"/>
    </source>
</evidence>
<dbReference type="PANTHER" id="PTHR30183">
    <property type="entry name" value="MOLYBDENUM TRANSPORT SYSTEM PERMEASE PROTEIN MODB"/>
    <property type="match status" value="1"/>
</dbReference>
<comment type="subunit">
    <text evidence="2">The complex is composed of two ATP-binding proteins (ThiQ), two transmembrane proteins (ThiP) and a solute-binding protein (ThiB).</text>
</comment>
<keyword evidence="9 11" id="KW-1133">Transmembrane helix</keyword>
<dbReference type="Proteomes" id="UP000282195">
    <property type="component" value="Chromosome"/>
</dbReference>
<keyword evidence="5" id="KW-1003">Cell membrane</keyword>
<feature type="transmembrane region" description="Helical" evidence="11">
    <location>
        <begin position="59"/>
        <end position="80"/>
    </location>
</feature>
<keyword evidence="8" id="KW-0677">Repeat</keyword>
<feature type="transmembrane region" description="Helical" evidence="11">
    <location>
        <begin position="375"/>
        <end position="397"/>
    </location>
</feature>
<feature type="transmembrane region" description="Helical" evidence="11">
    <location>
        <begin position="515"/>
        <end position="534"/>
    </location>
</feature>
<keyword evidence="7 11" id="KW-0812">Transmembrane</keyword>
<feature type="transmembrane region" description="Helical" evidence="11">
    <location>
        <begin position="195"/>
        <end position="223"/>
    </location>
</feature>
<dbReference type="NCBIfam" id="TIGR01253">
    <property type="entry name" value="thiP"/>
    <property type="match status" value="1"/>
</dbReference>
<dbReference type="Gene3D" id="1.10.3720.10">
    <property type="entry name" value="MetI-like"/>
    <property type="match status" value="2"/>
</dbReference>
<feature type="transmembrane region" description="Helical" evidence="11">
    <location>
        <begin position="12"/>
        <end position="39"/>
    </location>
</feature>
<protein>
    <recommendedName>
        <fullName evidence="3">Thiamine transport system permease protein ThiP</fullName>
    </recommendedName>
</protein>
<gene>
    <name evidence="13" type="primary">thiP</name>
    <name evidence="13" type="ORF">CCGE525_21355</name>
</gene>
<evidence type="ECO:0000256" key="9">
    <source>
        <dbReference type="ARBA" id="ARBA00022989"/>
    </source>
</evidence>
<feature type="transmembrane region" description="Helical" evidence="11">
    <location>
        <begin position="135"/>
        <end position="155"/>
    </location>
</feature>
<evidence type="ECO:0000256" key="1">
    <source>
        <dbReference type="ARBA" id="ARBA00004429"/>
    </source>
</evidence>
<evidence type="ECO:0000256" key="7">
    <source>
        <dbReference type="ARBA" id="ARBA00022692"/>
    </source>
</evidence>
<dbReference type="AlphaFoldDB" id="A0A387FTL7"/>
<sequence>MILTASERRRAIAGGAFGLAGIALFIGLAIVTLLSAGIVSTGGNPLTDPYLLRVLRFTLLQATLSTLLSVVLAIPVARALARQPRFPGRLWLIRLMAVPMGLPVLIGALGLLGIWGRQGIFNQALTGLGLSQPVSIYGLTGILLAHVFFNLPLAARLMLAGLERVPAEYWLMAGGLGMRPTSVFRFIEWPMLRGLIPGISGLIFMLCATSFTLVLILGGGPAATTLEVAIYQALRFDFDPGRAVALSLLQIIVTAAILAAMALLPAPDDHGLTAGRAVRRIDGALPGAKLIDSALLLLATLFVGLPLASVVITGLKADLLRLVGQTIFLQAILTSLSIALGAGMLAILASFAIIRARSVISAERRKAPGLRGLAIALSGTSSLVLLVPPIVLATGWFLALRLFGDPTRFAALLIIVINALMALPFVIRVIEPAYAVHRRRTERLAASLGLQGLSRLHLIDWPGLRKPFFTALSFAMALSLGDLGAVALFGSDSLMTLPWLVYSKLGSYRTNDADGLAFILGLVCLLLTIAGTAGQGGHEDEGRRNDR</sequence>
<dbReference type="InterPro" id="IPR000515">
    <property type="entry name" value="MetI-like"/>
</dbReference>
<dbReference type="GO" id="GO:0015888">
    <property type="term" value="P:thiamine transport"/>
    <property type="evidence" value="ECO:0007669"/>
    <property type="project" value="InterPro"/>
</dbReference>
<comment type="subcellular location">
    <subcellularLocation>
        <location evidence="1">Cell inner membrane</location>
        <topology evidence="1">Multi-pass membrane protein</topology>
    </subcellularLocation>
</comment>
<feature type="transmembrane region" description="Helical" evidence="11">
    <location>
        <begin position="409"/>
        <end position="430"/>
    </location>
</feature>
<evidence type="ECO:0000256" key="10">
    <source>
        <dbReference type="ARBA" id="ARBA00023136"/>
    </source>
</evidence>
<name>A0A387FTL7_9HYPH</name>
<feature type="domain" description="ABC transmembrane type-1" evidence="12">
    <location>
        <begin position="332"/>
        <end position="531"/>
    </location>
</feature>
<dbReference type="KEGG" id="rjg:CCGE525_21355"/>
<dbReference type="PROSITE" id="PS50928">
    <property type="entry name" value="ABC_TM1"/>
    <property type="match status" value="2"/>
</dbReference>
<dbReference type="InterPro" id="IPR005947">
    <property type="entry name" value="ThiP_ABC_transpt"/>
</dbReference>
<dbReference type="NCBIfam" id="NF006955">
    <property type="entry name" value="PRK09433.2-3"/>
    <property type="match status" value="1"/>
</dbReference>
<evidence type="ECO:0000256" key="3">
    <source>
        <dbReference type="ARBA" id="ARBA00016947"/>
    </source>
</evidence>
<dbReference type="EMBL" id="CP032694">
    <property type="protein sequence ID" value="AYG61077.1"/>
    <property type="molecule type" value="Genomic_DNA"/>
</dbReference>
<evidence type="ECO:0000256" key="11">
    <source>
        <dbReference type="SAM" id="Phobius"/>
    </source>
</evidence>
<reference evidence="13 14" key="1">
    <citation type="submission" date="2018-10" db="EMBL/GenBank/DDBJ databases">
        <title>Rhizobium etli, R. leguminosarum and a new Rhizobium genospecies from Phaseolus dumosus.</title>
        <authorList>
            <person name="Ramirez-Puebla S.T."/>
            <person name="Rogel-Hernandez M.A."/>
            <person name="Guerrero G."/>
            <person name="Ormeno-Orrillo E."/>
            <person name="Martinez-Romero J.C."/>
            <person name="Negrete-Yankelevich S."/>
            <person name="Martinez-Romero E."/>
        </authorList>
    </citation>
    <scope>NUCLEOTIDE SEQUENCE [LARGE SCALE GENOMIC DNA]</scope>
    <source>
        <strain evidence="13 14">CCGE525</strain>
    </source>
</reference>
<keyword evidence="4" id="KW-0813">Transport</keyword>
<proteinExistence type="predicted"/>
<dbReference type="GO" id="GO:0022857">
    <property type="term" value="F:transmembrane transporter activity"/>
    <property type="evidence" value="ECO:0007669"/>
    <property type="project" value="InterPro"/>
</dbReference>
<dbReference type="GO" id="GO:0005886">
    <property type="term" value="C:plasma membrane"/>
    <property type="evidence" value="ECO:0007669"/>
    <property type="project" value="UniProtKB-SubCell"/>
</dbReference>
<evidence type="ECO:0000256" key="4">
    <source>
        <dbReference type="ARBA" id="ARBA00022448"/>
    </source>
</evidence>
<feature type="transmembrane region" description="Helical" evidence="11">
    <location>
        <begin position="294"/>
        <end position="315"/>
    </location>
</feature>
<feature type="transmembrane region" description="Helical" evidence="11">
    <location>
        <begin position="243"/>
        <end position="264"/>
    </location>
</feature>
<dbReference type="SUPFAM" id="SSF161098">
    <property type="entry name" value="MetI-like"/>
    <property type="match status" value="2"/>
</dbReference>
<feature type="transmembrane region" description="Helical" evidence="11">
    <location>
        <begin position="327"/>
        <end position="354"/>
    </location>
</feature>
<organism evidence="13 14">
    <name type="scientific">Rhizobium jaguaris</name>
    <dbReference type="NCBI Taxonomy" id="1312183"/>
    <lineage>
        <taxon>Bacteria</taxon>
        <taxon>Pseudomonadati</taxon>
        <taxon>Pseudomonadota</taxon>
        <taxon>Alphaproteobacteria</taxon>
        <taxon>Hyphomicrobiales</taxon>
        <taxon>Rhizobiaceae</taxon>
        <taxon>Rhizobium/Agrobacterium group</taxon>
        <taxon>Rhizobium</taxon>
    </lineage>
</organism>
<keyword evidence="10 11" id="KW-0472">Membrane</keyword>
<feature type="transmembrane region" description="Helical" evidence="11">
    <location>
        <begin position="468"/>
        <end position="490"/>
    </location>
</feature>